<dbReference type="GO" id="GO:0003676">
    <property type="term" value="F:nucleic acid binding"/>
    <property type="evidence" value="ECO:0007669"/>
    <property type="project" value="InterPro"/>
</dbReference>
<evidence type="ECO:0000256" key="5">
    <source>
        <dbReference type="ARBA" id="ARBA00022839"/>
    </source>
</evidence>
<dbReference type="Gene3D" id="3.30.420.10">
    <property type="entry name" value="Ribonuclease H-like superfamily/Ribonuclease H"/>
    <property type="match status" value="1"/>
</dbReference>
<organism evidence="8 9">
    <name type="scientific">Alcanivorax nanhaiticus</name>
    <dbReference type="NCBI Taxonomy" id="1177154"/>
    <lineage>
        <taxon>Bacteria</taxon>
        <taxon>Pseudomonadati</taxon>
        <taxon>Pseudomonadota</taxon>
        <taxon>Gammaproteobacteria</taxon>
        <taxon>Oceanospirillales</taxon>
        <taxon>Alcanivoracaceae</taxon>
        <taxon>Alcanivorax</taxon>
    </lineage>
</organism>
<dbReference type="InterPro" id="IPR051086">
    <property type="entry name" value="RNase_D-like"/>
</dbReference>
<keyword evidence="5 6" id="KW-0269">Exonuclease</keyword>
<comment type="function">
    <text evidence="6">Exonuclease involved in the 3' processing of various precursor tRNAs. Initiates hydrolysis at the 3'-terminus of an RNA molecule and releases 5'-mononucleotides.</text>
</comment>
<dbReference type="PROSITE" id="PS50967">
    <property type="entry name" value="HRDC"/>
    <property type="match status" value="1"/>
</dbReference>
<comment type="subcellular location">
    <subcellularLocation>
        <location evidence="6">Cytoplasm</location>
    </subcellularLocation>
</comment>
<dbReference type="NCBIfam" id="TIGR01388">
    <property type="entry name" value="rnd"/>
    <property type="match status" value="1"/>
</dbReference>
<keyword evidence="2 6" id="KW-0819">tRNA processing</keyword>
<dbReference type="PATRIC" id="fig|1177154.3.peg.2801"/>
<dbReference type="EMBL" id="ARXV01000012">
    <property type="protein sequence ID" value="KGD63998.1"/>
    <property type="molecule type" value="Genomic_DNA"/>
</dbReference>
<dbReference type="InterPro" id="IPR044876">
    <property type="entry name" value="HRDC_dom_sf"/>
</dbReference>
<dbReference type="InterPro" id="IPR002121">
    <property type="entry name" value="HRDC_dom"/>
</dbReference>
<accession>A0A095TNK2</accession>
<evidence type="ECO:0000259" key="7">
    <source>
        <dbReference type="PROSITE" id="PS50967"/>
    </source>
</evidence>
<evidence type="ECO:0000313" key="8">
    <source>
        <dbReference type="EMBL" id="KGD63998.1"/>
    </source>
</evidence>
<gene>
    <name evidence="6" type="primary">rnd</name>
    <name evidence="8" type="ORF">Y5S_02766</name>
</gene>
<comment type="cofactor">
    <cofactor evidence="6">
        <name>a divalent metal cation</name>
        <dbReference type="ChEBI" id="CHEBI:60240"/>
    </cofactor>
</comment>
<reference evidence="8 9" key="1">
    <citation type="submission" date="2012-09" db="EMBL/GenBank/DDBJ databases">
        <title>Genome Sequence of alkane-degrading Bacterium Alcanivorax sp. 19-m-6.</title>
        <authorList>
            <person name="Lai Q."/>
            <person name="Shao Z."/>
        </authorList>
    </citation>
    <scope>NUCLEOTIDE SEQUENCE [LARGE SCALE GENOMIC DNA]</scope>
    <source>
        <strain evidence="8 9">19-m-6</strain>
    </source>
</reference>
<dbReference type="PANTHER" id="PTHR47649:SF1">
    <property type="entry name" value="RIBONUCLEASE D"/>
    <property type="match status" value="1"/>
</dbReference>
<evidence type="ECO:0000256" key="6">
    <source>
        <dbReference type="HAMAP-Rule" id="MF_01899"/>
    </source>
</evidence>
<dbReference type="InterPro" id="IPR036397">
    <property type="entry name" value="RNaseH_sf"/>
</dbReference>
<dbReference type="GO" id="GO:0000166">
    <property type="term" value="F:nucleotide binding"/>
    <property type="evidence" value="ECO:0007669"/>
    <property type="project" value="InterPro"/>
</dbReference>
<comment type="similarity">
    <text evidence="6">Belongs to the RNase D family.</text>
</comment>
<dbReference type="GO" id="GO:0005737">
    <property type="term" value="C:cytoplasm"/>
    <property type="evidence" value="ECO:0007669"/>
    <property type="project" value="UniProtKB-SubCell"/>
</dbReference>
<dbReference type="InterPro" id="IPR012337">
    <property type="entry name" value="RNaseH-like_sf"/>
</dbReference>
<dbReference type="InterPro" id="IPR010997">
    <property type="entry name" value="HRDC-like_sf"/>
</dbReference>
<dbReference type="InterPro" id="IPR002562">
    <property type="entry name" value="3'-5'_exonuclease_dom"/>
</dbReference>
<dbReference type="Pfam" id="PF01612">
    <property type="entry name" value="DNA_pol_A_exo1"/>
    <property type="match status" value="1"/>
</dbReference>
<proteinExistence type="inferred from homology"/>
<dbReference type="GO" id="GO:0042780">
    <property type="term" value="P:tRNA 3'-end processing"/>
    <property type="evidence" value="ECO:0007669"/>
    <property type="project" value="UniProtKB-UniRule"/>
</dbReference>
<dbReference type="OrthoDB" id="9800549at2"/>
<dbReference type="SMART" id="SM00474">
    <property type="entry name" value="35EXOc"/>
    <property type="match status" value="1"/>
</dbReference>
<dbReference type="eggNOG" id="COG0349">
    <property type="taxonomic scope" value="Bacteria"/>
</dbReference>
<protein>
    <recommendedName>
        <fullName evidence="6">Ribonuclease D</fullName>
        <shortName evidence="6">RNase D</shortName>
        <ecNumber evidence="6">3.1.13.5</ecNumber>
    </recommendedName>
</protein>
<dbReference type="EC" id="3.1.13.5" evidence="6"/>
<feature type="domain" description="HRDC" evidence="7">
    <location>
        <begin position="207"/>
        <end position="286"/>
    </location>
</feature>
<dbReference type="InterPro" id="IPR006292">
    <property type="entry name" value="RNase_D"/>
</dbReference>
<dbReference type="SUPFAM" id="SSF47819">
    <property type="entry name" value="HRDC-like"/>
    <property type="match status" value="2"/>
</dbReference>
<evidence type="ECO:0000256" key="3">
    <source>
        <dbReference type="ARBA" id="ARBA00022722"/>
    </source>
</evidence>
<dbReference type="Gene3D" id="1.10.150.80">
    <property type="entry name" value="HRDC domain"/>
    <property type="match status" value="2"/>
</dbReference>
<comment type="caution">
    <text evidence="8">The sequence shown here is derived from an EMBL/GenBank/DDBJ whole genome shotgun (WGS) entry which is preliminary data.</text>
</comment>
<comment type="catalytic activity">
    <reaction evidence="6">
        <text>Exonucleolytic cleavage that removes extra residues from the 3'-terminus of tRNA to produce 5'-mononucleotides.</text>
        <dbReference type="EC" id="3.1.13.5"/>
    </reaction>
</comment>
<keyword evidence="3 6" id="KW-0540">Nuclease</keyword>
<evidence type="ECO:0000256" key="1">
    <source>
        <dbReference type="ARBA" id="ARBA00022490"/>
    </source>
</evidence>
<dbReference type="SUPFAM" id="SSF53098">
    <property type="entry name" value="Ribonuclease H-like"/>
    <property type="match status" value="1"/>
</dbReference>
<dbReference type="CDD" id="cd06142">
    <property type="entry name" value="RNaseD_exo"/>
    <property type="match status" value="1"/>
</dbReference>
<dbReference type="RefSeq" id="WP_035233786.1">
    <property type="nucleotide sequence ID" value="NZ_ARXV01000012.1"/>
</dbReference>
<dbReference type="Proteomes" id="UP000029444">
    <property type="component" value="Unassembled WGS sequence"/>
</dbReference>
<keyword evidence="4 6" id="KW-0378">Hydrolase</keyword>
<evidence type="ECO:0000256" key="2">
    <source>
        <dbReference type="ARBA" id="ARBA00022694"/>
    </source>
</evidence>
<keyword evidence="1 6" id="KW-0963">Cytoplasm</keyword>
<dbReference type="GO" id="GO:0033890">
    <property type="term" value="F:ribonuclease D activity"/>
    <property type="evidence" value="ECO:0007669"/>
    <property type="project" value="UniProtKB-UniRule"/>
</dbReference>
<dbReference type="Pfam" id="PF00570">
    <property type="entry name" value="HRDC"/>
    <property type="match status" value="1"/>
</dbReference>
<dbReference type="HAMAP" id="MF_01899">
    <property type="entry name" value="RNase_D"/>
    <property type="match status" value="1"/>
</dbReference>
<dbReference type="PANTHER" id="PTHR47649">
    <property type="entry name" value="RIBONUCLEASE D"/>
    <property type="match status" value="1"/>
</dbReference>
<keyword evidence="9" id="KW-1185">Reference proteome</keyword>
<dbReference type="AlphaFoldDB" id="A0A095TNK2"/>
<evidence type="ECO:0000313" key="9">
    <source>
        <dbReference type="Proteomes" id="UP000029444"/>
    </source>
</evidence>
<dbReference type="GO" id="GO:0008408">
    <property type="term" value="F:3'-5' exonuclease activity"/>
    <property type="evidence" value="ECO:0007669"/>
    <property type="project" value="InterPro"/>
</dbReference>
<name>A0A095TNK2_9GAMM</name>
<sequence>MAYLWCETNDAISSWLAGLSPGSPVYLDTEFMRERTFWPQLALVQVHDGQAIRLIDTTKISPQVLAPLFRDYPLVMHACSEDLEAIASFTGAYPAIIEDTQIAAALSGEDMQLGYQKIVQMLLGVELPKGATRTNWLKRPLSEEQLHYAEDDVKYLPEVTNLLRERLAGLGRLAWWQEECERLLGQASQQEQPEDAWRGVKGAGLLPDDARAVLSVLAPWRNRMARERNLPKSFVIKDAQLLDLARARRSDRGMLADVGLHPKSIRRDGDALVALIEEGRRVAPPPPLPGPPDAREKKLAKTLRGKVGQIADNIGLKPDVLMRRRWLESLIRHPDRVPEPLTGWREDVVTKPLLELL</sequence>
<evidence type="ECO:0000256" key="4">
    <source>
        <dbReference type="ARBA" id="ARBA00022801"/>
    </source>
</evidence>
<dbReference type="STRING" id="1177154.Y5S_02766"/>